<dbReference type="InterPro" id="IPR011006">
    <property type="entry name" value="CheY-like_superfamily"/>
</dbReference>
<dbReference type="SMART" id="SM00448">
    <property type="entry name" value="REC"/>
    <property type="match status" value="1"/>
</dbReference>
<protein>
    <submittedName>
        <fullName evidence="4">Protein-glutamate methylesterase/protein-glutamine glutaminase</fullName>
        <ecNumber evidence="4">3.5.1.44</ecNumber>
    </submittedName>
</protein>
<sequence>MAEQSDFYSTREAARRLGVSLRSIQVWVESGRLPAWKTDGGHRRIPRTAVEMLAMEQDQARAASSRPPTIILIDDDPYMLDLYQRVISARLPAVRLEVAQNGFEGLLMIGKVNPDLIVLDLMMPGMDGFRLIHALGRIPHYCEIGTVVMTGLTDEEISAHGGLPAAVTVLRKPQGVLALPETIELLLKLPAGQEAAAA</sequence>
<dbReference type="CDD" id="cd00156">
    <property type="entry name" value="REC"/>
    <property type="match status" value="1"/>
</dbReference>
<organism evidence="4 5">
    <name type="scientific">Cupriavidus numazuensis</name>
    <dbReference type="NCBI Taxonomy" id="221992"/>
    <lineage>
        <taxon>Bacteria</taxon>
        <taxon>Pseudomonadati</taxon>
        <taxon>Pseudomonadota</taxon>
        <taxon>Betaproteobacteria</taxon>
        <taxon>Burkholderiales</taxon>
        <taxon>Burkholderiaceae</taxon>
        <taxon>Cupriavidus</taxon>
    </lineage>
</organism>
<dbReference type="Gene3D" id="3.40.50.2300">
    <property type="match status" value="1"/>
</dbReference>
<dbReference type="EMBL" id="CAJPVI010000004">
    <property type="protein sequence ID" value="CAG2134673.1"/>
    <property type="molecule type" value="Genomic_DNA"/>
</dbReference>
<dbReference type="PANTHER" id="PTHR44591:SF3">
    <property type="entry name" value="RESPONSE REGULATORY DOMAIN-CONTAINING PROTEIN"/>
    <property type="match status" value="1"/>
</dbReference>
<dbReference type="SUPFAM" id="SSF52172">
    <property type="entry name" value="CheY-like"/>
    <property type="match status" value="1"/>
</dbReference>
<proteinExistence type="predicted"/>
<dbReference type="NCBIfam" id="TIGR01764">
    <property type="entry name" value="excise"/>
    <property type="match status" value="1"/>
</dbReference>
<keyword evidence="1 2" id="KW-0597">Phosphoprotein</keyword>
<evidence type="ECO:0000256" key="2">
    <source>
        <dbReference type="PROSITE-ProRule" id="PRU00169"/>
    </source>
</evidence>
<gene>
    <name evidence="4" type="primary">cheB_1</name>
    <name evidence="4" type="ORF">LMG26411_01005</name>
</gene>
<dbReference type="Pfam" id="PF12728">
    <property type="entry name" value="HTH_17"/>
    <property type="match status" value="1"/>
</dbReference>
<dbReference type="Proteomes" id="UP000672657">
    <property type="component" value="Unassembled WGS sequence"/>
</dbReference>
<reference evidence="4 5" key="1">
    <citation type="submission" date="2021-03" db="EMBL/GenBank/DDBJ databases">
        <authorList>
            <person name="Peeters C."/>
        </authorList>
    </citation>
    <scope>NUCLEOTIDE SEQUENCE [LARGE SCALE GENOMIC DNA]</scope>
    <source>
        <strain evidence="4 5">LMG 26411</strain>
    </source>
</reference>
<accession>A0ABN7PTJ8</accession>
<evidence type="ECO:0000259" key="3">
    <source>
        <dbReference type="PROSITE" id="PS50110"/>
    </source>
</evidence>
<dbReference type="InterPro" id="IPR050595">
    <property type="entry name" value="Bact_response_regulator"/>
</dbReference>
<name>A0ABN7PTJ8_9BURK</name>
<dbReference type="InterPro" id="IPR041657">
    <property type="entry name" value="HTH_17"/>
</dbReference>
<comment type="caution">
    <text evidence="4">The sequence shown here is derived from an EMBL/GenBank/DDBJ whole genome shotgun (WGS) entry which is preliminary data.</text>
</comment>
<dbReference type="GO" id="GO:0050568">
    <property type="term" value="F:protein-glutamine glutaminase activity"/>
    <property type="evidence" value="ECO:0007669"/>
    <property type="project" value="UniProtKB-EC"/>
</dbReference>
<dbReference type="Pfam" id="PF00072">
    <property type="entry name" value="Response_reg"/>
    <property type="match status" value="1"/>
</dbReference>
<feature type="modified residue" description="4-aspartylphosphate" evidence="2">
    <location>
        <position position="120"/>
    </location>
</feature>
<evidence type="ECO:0000313" key="4">
    <source>
        <dbReference type="EMBL" id="CAG2134673.1"/>
    </source>
</evidence>
<dbReference type="EC" id="3.5.1.44" evidence="4"/>
<dbReference type="SUPFAM" id="SSF46955">
    <property type="entry name" value="Putative DNA-binding domain"/>
    <property type="match status" value="1"/>
</dbReference>
<evidence type="ECO:0000313" key="5">
    <source>
        <dbReference type="Proteomes" id="UP000672657"/>
    </source>
</evidence>
<keyword evidence="4" id="KW-0378">Hydrolase</keyword>
<dbReference type="InterPro" id="IPR009061">
    <property type="entry name" value="DNA-bd_dom_put_sf"/>
</dbReference>
<dbReference type="CDD" id="cd04762">
    <property type="entry name" value="HTH_MerR-trunc"/>
    <property type="match status" value="1"/>
</dbReference>
<dbReference type="RefSeq" id="WP_211952209.1">
    <property type="nucleotide sequence ID" value="NZ_CAJPVI010000004.1"/>
</dbReference>
<dbReference type="InterPro" id="IPR010093">
    <property type="entry name" value="SinI_DNA-bd"/>
</dbReference>
<feature type="domain" description="Response regulatory" evidence="3">
    <location>
        <begin position="69"/>
        <end position="187"/>
    </location>
</feature>
<dbReference type="PROSITE" id="PS50110">
    <property type="entry name" value="RESPONSE_REGULATORY"/>
    <property type="match status" value="1"/>
</dbReference>
<evidence type="ECO:0000256" key="1">
    <source>
        <dbReference type="ARBA" id="ARBA00022553"/>
    </source>
</evidence>
<keyword evidence="5" id="KW-1185">Reference proteome</keyword>
<dbReference type="InterPro" id="IPR001789">
    <property type="entry name" value="Sig_transdc_resp-reg_receiver"/>
</dbReference>
<dbReference type="PANTHER" id="PTHR44591">
    <property type="entry name" value="STRESS RESPONSE REGULATOR PROTEIN 1"/>
    <property type="match status" value="1"/>
</dbReference>
<dbReference type="Gene3D" id="1.10.1660.10">
    <property type="match status" value="1"/>
</dbReference>